<dbReference type="RefSeq" id="YP_010660421.1">
    <property type="nucleotide sequence ID" value="NC_070877.1"/>
</dbReference>
<keyword evidence="1" id="KW-0812">Transmembrane</keyword>
<keyword evidence="1" id="KW-1133">Transmembrane helix</keyword>
<dbReference type="EMBL" id="MN183282">
    <property type="protein sequence ID" value="QED11545.1"/>
    <property type="molecule type" value="Genomic_DNA"/>
</dbReference>
<gene>
    <name evidence="2" type="primary">55</name>
    <name evidence="2" type="ORF">SEA_QUI_55</name>
</gene>
<organism evidence="2 3">
    <name type="scientific">Arthrobacter phage Qui</name>
    <dbReference type="NCBI Taxonomy" id="2603260"/>
    <lineage>
        <taxon>Viruses</taxon>
        <taxon>Duplodnaviria</taxon>
        <taxon>Heunggongvirae</taxon>
        <taxon>Uroviricota</taxon>
        <taxon>Caudoviricetes</taxon>
        <taxon>Quivirus</taxon>
        <taxon>Quivirus qui</taxon>
    </lineage>
</organism>
<evidence type="ECO:0000256" key="1">
    <source>
        <dbReference type="SAM" id="Phobius"/>
    </source>
</evidence>
<dbReference type="GeneID" id="77936417"/>
<keyword evidence="1" id="KW-0472">Membrane</keyword>
<accession>A0A5B8WKB4</accession>
<dbReference type="KEGG" id="vg:77936417"/>
<sequence length="85" mass="9337">MKGKTMENQSNSNEKPRTDKVKLAVKGAFIGGGIVVAVTAIEVIITLTRLNARMNYAEDRGAEFVEAINQLLADVRELKGEPSYR</sequence>
<name>A0A5B8WKB4_9CAUD</name>
<evidence type="ECO:0000313" key="3">
    <source>
        <dbReference type="Proteomes" id="UP000321915"/>
    </source>
</evidence>
<reference evidence="2 3" key="1">
    <citation type="submission" date="2019-07" db="EMBL/GenBank/DDBJ databases">
        <authorList>
            <person name="Abdullah A."/>
            <person name="Lima G.C."/>
            <person name="Cuneo C.K."/>
            <person name="Ennest D.C."/>
            <person name="Fritz K.J."/>
            <person name="Johnson B.T."/>
            <person name="Larson S.M."/>
            <person name="Lemunyete M.N."/>
            <person name="Murray M.B."/>
            <person name="Osmond D.E."/>
            <person name="Patras K.A."/>
            <person name="Ransibrahmanakul S."/>
            <person name="Simpson K.A."/>
            <person name="Thull B.S."/>
            <person name="Wetzel S."/>
            <person name="Bonilla J.A."/>
            <person name="Klyczek K."/>
            <person name="Garlena R.A."/>
            <person name="Russell D.A."/>
            <person name="Pope W.H."/>
            <person name="Jacobs-Sera D."/>
            <person name="Hatfull G.F."/>
        </authorList>
    </citation>
    <scope>NUCLEOTIDE SEQUENCE [LARGE SCALE GENOMIC DNA]</scope>
</reference>
<evidence type="ECO:0000313" key="2">
    <source>
        <dbReference type="EMBL" id="QED11545.1"/>
    </source>
</evidence>
<protein>
    <submittedName>
        <fullName evidence="2">Membrane protein</fullName>
    </submittedName>
</protein>
<feature type="transmembrane region" description="Helical" evidence="1">
    <location>
        <begin position="23"/>
        <end position="45"/>
    </location>
</feature>
<keyword evidence="3" id="KW-1185">Reference proteome</keyword>
<dbReference type="Proteomes" id="UP000321915">
    <property type="component" value="Segment"/>
</dbReference>
<proteinExistence type="predicted"/>